<dbReference type="Pfam" id="PF12937">
    <property type="entry name" value="F-box-like"/>
    <property type="match status" value="1"/>
</dbReference>
<dbReference type="PANTHER" id="PTHR46976">
    <property type="entry name" value="PROTEIN ARABIDILLO 1"/>
    <property type="match status" value="1"/>
</dbReference>
<evidence type="ECO:0000259" key="2">
    <source>
        <dbReference type="PROSITE" id="PS50181"/>
    </source>
</evidence>
<dbReference type="GO" id="GO:1990756">
    <property type="term" value="F:ubiquitin-like ligase-substrate adaptor activity"/>
    <property type="evidence" value="ECO:0007669"/>
    <property type="project" value="Ensembl"/>
</dbReference>
<dbReference type="GO" id="GO:0051607">
    <property type="term" value="P:defense response to virus"/>
    <property type="evidence" value="ECO:0007669"/>
    <property type="project" value="Ensembl"/>
</dbReference>
<dbReference type="GO" id="GO:0043161">
    <property type="term" value="P:proteasome-mediated ubiquitin-dependent protein catabolic process"/>
    <property type="evidence" value="ECO:0007669"/>
    <property type="project" value="Ensembl"/>
</dbReference>
<gene>
    <name evidence="3" type="primary">SKP2</name>
</gene>
<dbReference type="GO" id="GO:0000729">
    <property type="term" value="P:DNA double-strand break processing"/>
    <property type="evidence" value="ECO:0007669"/>
    <property type="project" value="Ensembl"/>
</dbReference>
<dbReference type="CDD" id="cd22114">
    <property type="entry name" value="F-box_FBXL1"/>
    <property type="match status" value="1"/>
</dbReference>
<dbReference type="SUPFAM" id="SSF52047">
    <property type="entry name" value="RNI-like"/>
    <property type="match status" value="1"/>
</dbReference>
<dbReference type="GO" id="GO:0033148">
    <property type="term" value="P:positive regulation of intracellular estrogen receptor signaling pathway"/>
    <property type="evidence" value="ECO:0007669"/>
    <property type="project" value="Ensembl"/>
</dbReference>
<dbReference type="InterPro" id="IPR032675">
    <property type="entry name" value="LRR_dom_sf"/>
</dbReference>
<reference evidence="3" key="1">
    <citation type="submission" date="2025-08" db="UniProtKB">
        <authorList>
            <consortium name="Ensembl"/>
        </authorList>
    </citation>
    <scope>IDENTIFICATION</scope>
</reference>
<dbReference type="InterPro" id="IPR036047">
    <property type="entry name" value="F-box-like_dom_sf"/>
</dbReference>
<keyword evidence="4" id="KW-1185">Reference proteome</keyword>
<evidence type="ECO:0000313" key="3">
    <source>
        <dbReference type="Ensembl" id="ENSNNAP00000018469.1"/>
    </source>
</evidence>
<dbReference type="GeneTree" id="ENSGT00390000007918"/>
<dbReference type="Gene3D" id="3.80.10.10">
    <property type="entry name" value="Ribonuclease Inhibitor"/>
    <property type="match status" value="1"/>
</dbReference>
<dbReference type="PANTHER" id="PTHR46976:SF1">
    <property type="entry name" value="PROTEIN ARABIDILLO 1"/>
    <property type="match status" value="1"/>
</dbReference>
<keyword evidence="1" id="KW-0833">Ubl conjugation pathway</keyword>
<dbReference type="GO" id="GO:0042802">
    <property type="term" value="F:identical protein binding"/>
    <property type="evidence" value="ECO:0007669"/>
    <property type="project" value="Ensembl"/>
</dbReference>
<dbReference type="GO" id="GO:1905168">
    <property type="term" value="P:positive regulation of double-strand break repair via homologous recombination"/>
    <property type="evidence" value="ECO:0007669"/>
    <property type="project" value="Ensembl"/>
</dbReference>
<dbReference type="GO" id="GO:0005829">
    <property type="term" value="C:cytosol"/>
    <property type="evidence" value="ECO:0007669"/>
    <property type="project" value="Ensembl"/>
</dbReference>
<proteinExistence type="predicted"/>
<dbReference type="GO" id="GO:0042981">
    <property type="term" value="P:regulation of apoptotic process"/>
    <property type="evidence" value="ECO:0007669"/>
    <property type="project" value="Ensembl"/>
</dbReference>
<dbReference type="InterPro" id="IPR006553">
    <property type="entry name" value="Leu-rich_rpt_Cys-con_subtyp"/>
</dbReference>
<dbReference type="Ensembl" id="ENSNNAT00000019394.1">
    <property type="protein sequence ID" value="ENSNNAP00000018469.1"/>
    <property type="gene ID" value="ENSNNAG00000012337.1"/>
</dbReference>
<reference evidence="3" key="2">
    <citation type="submission" date="2025-09" db="UniProtKB">
        <authorList>
            <consortium name="Ensembl"/>
        </authorList>
    </citation>
    <scope>IDENTIFICATION</scope>
</reference>
<sequence>MRTQIVEGNMLTLNRLERAVKHCEEVYKSKHSVGPLYPCRRHLREIPDLGSNITISIPWSWHPNKTSDLVSGMGVSPLKLDSENIPQDLLMCVGPPTKRQKVRETKFVIIHQPRLLQERVTGVSWDTLPDELLLGIFSYLNLADLLKISKVCQRWHRLSLDELLWQSLDLAGKNLLPGVIGQLLPLGVIAFRCPMSCIGTPLFKTSRALCVQHLDLSNCSIKVIDLEGILGRCQSLQNLSLEGLVLSSDIVRSIAQNPNLVRLNLSGCSGFSADTVEVLLKSCPRLEELNLGWCDFTAEHLKNVVSHIPSKLLKLNLSGYRKNLQNPDVKTLLERCSGLIHLDLSDSVMLKPKCFDYFHQLKHLEHLSLSRCYQIPPTALLFGIVTASSLQLLKVTPTIGCKKNQEIWGIQCKLNLRNLAGV</sequence>
<dbReference type="GO" id="GO:0019005">
    <property type="term" value="C:SCF ubiquitin ligase complex"/>
    <property type="evidence" value="ECO:0007669"/>
    <property type="project" value="Ensembl"/>
</dbReference>
<dbReference type="SMART" id="SM00256">
    <property type="entry name" value="FBOX"/>
    <property type="match status" value="1"/>
</dbReference>
<dbReference type="GO" id="GO:0070936">
    <property type="term" value="P:protein K48-linked ubiquitination"/>
    <property type="evidence" value="ECO:0007669"/>
    <property type="project" value="Ensembl"/>
</dbReference>
<dbReference type="GO" id="GO:0070534">
    <property type="term" value="P:protein K63-linked ubiquitination"/>
    <property type="evidence" value="ECO:0007669"/>
    <property type="project" value="Ensembl"/>
</dbReference>
<dbReference type="GO" id="GO:0005654">
    <property type="term" value="C:nucleoplasm"/>
    <property type="evidence" value="ECO:0007669"/>
    <property type="project" value="Ensembl"/>
</dbReference>
<protein>
    <submittedName>
        <fullName evidence="3">S-phase kinase associated protein 2</fullName>
    </submittedName>
</protein>
<dbReference type="SUPFAM" id="SSF81383">
    <property type="entry name" value="F-box domain"/>
    <property type="match status" value="1"/>
</dbReference>
<dbReference type="OMA" id="NISWCEF"/>
<accession>A0A8C6XSL5</accession>
<evidence type="ECO:0000256" key="1">
    <source>
        <dbReference type="ARBA" id="ARBA00022786"/>
    </source>
</evidence>
<dbReference type="PROSITE" id="PS50181">
    <property type="entry name" value="FBOX"/>
    <property type="match status" value="1"/>
</dbReference>
<dbReference type="GO" id="GO:0051726">
    <property type="term" value="P:regulation of cell cycle"/>
    <property type="evidence" value="ECO:0007669"/>
    <property type="project" value="Ensembl"/>
</dbReference>
<name>A0A8C6XSL5_NAJNA</name>
<dbReference type="OrthoDB" id="2095648at2759"/>
<dbReference type="InterPro" id="IPR001810">
    <property type="entry name" value="F-box_dom"/>
</dbReference>
<feature type="domain" description="F-box" evidence="2">
    <location>
        <begin position="122"/>
        <end position="168"/>
    </location>
</feature>
<dbReference type="GO" id="GO:1990166">
    <property type="term" value="P:protein localization to site of double-strand break"/>
    <property type="evidence" value="ECO:0007669"/>
    <property type="project" value="Ensembl"/>
</dbReference>
<dbReference type="Proteomes" id="UP000694559">
    <property type="component" value="Unplaced"/>
</dbReference>
<dbReference type="GO" id="GO:1902916">
    <property type="term" value="P:positive regulation of protein polyubiquitination"/>
    <property type="evidence" value="ECO:0007669"/>
    <property type="project" value="Ensembl"/>
</dbReference>
<dbReference type="GO" id="GO:0000086">
    <property type="term" value="P:G2/M transition of mitotic cell cycle"/>
    <property type="evidence" value="ECO:0007669"/>
    <property type="project" value="Ensembl"/>
</dbReference>
<dbReference type="GO" id="GO:0045087">
    <property type="term" value="P:innate immune response"/>
    <property type="evidence" value="ECO:0007669"/>
    <property type="project" value="Ensembl"/>
</dbReference>
<dbReference type="GO" id="GO:0005730">
    <property type="term" value="C:nucleolus"/>
    <property type="evidence" value="ECO:0007669"/>
    <property type="project" value="Ensembl"/>
</dbReference>
<evidence type="ECO:0000313" key="4">
    <source>
        <dbReference type="Proteomes" id="UP000694559"/>
    </source>
</evidence>
<dbReference type="GO" id="GO:0000082">
    <property type="term" value="P:G1/S transition of mitotic cell cycle"/>
    <property type="evidence" value="ECO:0007669"/>
    <property type="project" value="Ensembl"/>
</dbReference>
<dbReference type="SMART" id="SM00367">
    <property type="entry name" value="LRR_CC"/>
    <property type="match status" value="4"/>
</dbReference>
<organism evidence="3 4">
    <name type="scientific">Naja naja</name>
    <name type="common">Indian cobra</name>
    <dbReference type="NCBI Taxonomy" id="35670"/>
    <lineage>
        <taxon>Eukaryota</taxon>
        <taxon>Metazoa</taxon>
        <taxon>Chordata</taxon>
        <taxon>Craniata</taxon>
        <taxon>Vertebrata</taxon>
        <taxon>Euteleostomi</taxon>
        <taxon>Lepidosauria</taxon>
        <taxon>Squamata</taxon>
        <taxon>Bifurcata</taxon>
        <taxon>Unidentata</taxon>
        <taxon>Episquamata</taxon>
        <taxon>Toxicofera</taxon>
        <taxon>Serpentes</taxon>
        <taxon>Colubroidea</taxon>
        <taxon>Elapidae</taxon>
        <taxon>Elapinae</taxon>
        <taxon>Naja</taxon>
    </lineage>
</organism>
<dbReference type="AlphaFoldDB" id="A0A8C6XSL5"/>